<organism evidence="1 2">
    <name type="scientific">Microbulbifer echini</name>
    <dbReference type="NCBI Taxonomy" id="1529067"/>
    <lineage>
        <taxon>Bacteria</taxon>
        <taxon>Pseudomonadati</taxon>
        <taxon>Pseudomonadota</taxon>
        <taxon>Gammaproteobacteria</taxon>
        <taxon>Cellvibrionales</taxon>
        <taxon>Microbulbiferaceae</taxon>
        <taxon>Microbulbifer</taxon>
    </lineage>
</organism>
<dbReference type="EMBL" id="JBGMEL010000045">
    <property type="protein sequence ID" value="MFA0792692.1"/>
    <property type="molecule type" value="Genomic_DNA"/>
</dbReference>
<protein>
    <submittedName>
        <fullName evidence="1">DUF6678 family protein</fullName>
    </submittedName>
</protein>
<dbReference type="InterPro" id="IPR046500">
    <property type="entry name" value="DUF6678"/>
</dbReference>
<name>A0ABV4NT21_9GAMM</name>
<dbReference type="Pfam" id="PF20383">
    <property type="entry name" value="DUF6678"/>
    <property type="match status" value="1"/>
</dbReference>
<sequence>MNEHISKIIDQRQLVSVMNKTKWRELCGSFSGSDSVSPEIRYKLIFGESIYGFSAVWWDEVFRDCVAIEWMDFDPFNHEFRGQLVSKKKIEIRNEIFEIFEKYNIPYSIEGGFYRVWGYIDRHVSPQFV</sequence>
<accession>A0ABV4NT21</accession>
<evidence type="ECO:0000313" key="2">
    <source>
        <dbReference type="Proteomes" id="UP001569414"/>
    </source>
</evidence>
<comment type="caution">
    <text evidence="1">The sequence shown here is derived from an EMBL/GenBank/DDBJ whole genome shotgun (WGS) entry which is preliminary data.</text>
</comment>
<proteinExistence type="predicted"/>
<gene>
    <name evidence="1" type="ORF">ACCI51_19365</name>
</gene>
<evidence type="ECO:0000313" key="1">
    <source>
        <dbReference type="EMBL" id="MFA0792692.1"/>
    </source>
</evidence>
<keyword evidence="2" id="KW-1185">Reference proteome</keyword>
<reference evidence="1 2" key="1">
    <citation type="submission" date="2024-08" db="EMBL/GenBank/DDBJ databases">
        <authorList>
            <person name="Ishaq N."/>
        </authorList>
    </citation>
    <scope>NUCLEOTIDE SEQUENCE [LARGE SCALE GENOMIC DNA]</scope>
    <source>
        <strain evidence="1 2">JCM 30400</strain>
    </source>
</reference>
<dbReference type="Proteomes" id="UP001569414">
    <property type="component" value="Unassembled WGS sequence"/>
</dbReference>
<dbReference type="RefSeq" id="WP_371845072.1">
    <property type="nucleotide sequence ID" value="NZ_JBGMEL010000045.1"/>
</dbReference>